<proteinExistence type="predicted"/>
<dbReference type="Pfam" id="PF00291">
    <property type="entry name" value="PALP"/>
    <property type="match status" value="1"/>
</dbReference>
<accession>A0A932EPY9</accession>
<evidence type="ECO:0000313" key="5">
    <source>
        <dbReference type="EMBL" id="MBI2678777.1"/>
    </source>
</evidence>
<keyword evidence="3 5" id="KW-0456">Lyase</keyword>
<dbReference type="GO" id="GO:0030170">
    <property type="term" value="F:pyridoxal phosphate binding"/>
    <property type="evidence" value="ECO:0007669"/>
    <property type="project" value="InterPro"/>
</dbReference>
<evidence type="ECO:0000256" key="3">
    <source>
        <dbReference type="ARBA" id="ARBA00023239"/>
    </source>
</evidence>
<dbReference type="GO" id="GO:0003941">
    <property type="term" value="F:L-serine ammonia-lyase activity"/>
    <property type="evidence" value="ECO:0007669"/>
    <property type="project" value="TreeGrafter"/>
</dbReference>
<feature type="domain" description="Tryptophan synthase beta chain-like PALP" evidence="4">
    <location>
        <begin position="70"/>
        <end position="369"/>
    </location>
</feature>
<evidence type="ECO:0000313" key="6">
    <source>
        <dbReference type="Proteomes" id="UP000779809"/>
    </source>
</evidence>
<protein>
    <submittedName>
        <fullName evidence="5">Threonine synthase</fullName>
        <ecNumber evidence="5">4.2.3.1</ecNumber>
    </submittedName>
</protein>
<dbReference type="InterPro" id="IPR050147">
    <property type="entry name" value="Ser/Thr_Dehydratase"/>
</dbReference>
<evidence type="ECO:0000256" key="2">
    <source>
        <dbReference type="ARBA" id="ARBA00022898"/>
    </source>
</evidence>
<dbReference type="EC" id="4.2.3.1" evidence="5"/>
<dbReference type="PANTHER" id="PTHR48078:SF6">
    <property type="entry name" value="L-THREONINE DEHYDRATASE CATABOLIC TDCB"/>
    <property type="match status" value="1"/>
</dbReference>
<dbReference type="PANTHER" id="PTHR48078">
    <property type="entry name" value="THREONINE DEHYDRATASE, MITOCHONDRIAL-RELATED"/>
    <property type="match status" value="1"/>
</dbReference>
<dbReference type="NCBIfam" id="NF006050">
    <property type="entry name" value="PRK08197.1"/>
    <property type="match status" value="1"/>
</dbReference>
<dbReference type="InterPro" id="IPR000634">
    <property type="entry name" value="Ser/Thr_deHydtase_PyrdxlP-BS"/>
</dbReference>
<dbReference type="GO" id="GO:0006565">
    <property type="term" value="P:L-serine catabolic process"/>
    <property type="evidence" value="ECO:0007669"/>
    <property type="project" value="TreeGrafter"/>
</dbReference>
<keyword evidence="2" id="KW-0663">Pyridoxal phosphate</keyword>
<dbReference type="PROSITE" id="PS00165">
    <property type="entry name" value="DEHYDRATASE_SER_THR"/>
    <property type="match status" value="1"/>
</dbReference>
<dbReference type="InterPro" id="IPR001926">
    <property type="entry name" value="TrpB-like_PALP"/>
</dbReference>
<name>A0A932EPY9_9BACT</name>
<dbReference type="Proteomes" id="UP000779809">
    <property type="component" value="Unassembled WGS sequence"/>
</dbReference>
<reference evidence="5" key="1">
    <citation type="submission" date="2020-07" db="EMBL/GenBank/DDBJ databases">
        <title>Huge and variable diversity of episymbiotic CPR bacteria and DPANN archaea in groundwater ecosystems.</title>
        <authorList>
            <person name="He C.Y."/>
            <person name="Keren R."/>
            <person name="Whittaker M."/>
            <person name="Farag I.F."/>
            <person name="Doudna J."/>
            <person name="Cate J.H.D."/>
            <person name="Banfield J.F."/>
        </authorList>
    </citation>
    <scope>NUCLEOTIDE SEQUENCE</scope>
    <source>
        <strain evidence="5">NC_groundwater_580_Pr5_B-0.1um_64_19</strain>
    </source>
</reference>
<dbReference type="InterPro" id="IPR036052">
    <property type="entry name" value="TrpB-like_PALP_sf"/>
</dbReference>
<sequence length="407" mass="43609">MAKISYLECTKCGEKVSGDQPQTICPKDGGSLYVRYDLDAIKKKFTRESLAGRPASMWRYAGVLPDADPVTLGEGFTPMLPSRKTPNVFIKDEGLNPTGSFKARGLCAAVTMARHYGLRKLAIPSAGNAASALAAYCAAAAIEAHIFMPKDVPQANLVECQSYGAHVTLVDGLISDCARMLGEQKEKQGWFDISTLKEPFRVEGKKTMGYEVAEQLGWQLPDAIFYPTGGGVGLIGMWKAFEEMEQLGWIGKKRPKMVAVQSAGCAPIPKAWDEGKTVSEMWKDASTVAAGLRVPKAYGDYIILDILKKSGGTAIAVSDAEIMECVRRWASEEGVFAAPEGAASLAAYEKLIASKFLKPGDTCVLFNTGSGLKYIDVIAAASSAKKEKEKEAAVPAGRNIGGIIGPY</sequence>
<dbReference type="GO" id="GO:0004795">
    <property type="term" value="F:threonine synthase activity"/>
    <property type="evidence" value="ECO:0007669"/>
    <property type="project" value="UniProtKB-EC"/>
</dbReference>
<dbReference type="EMBL" id="JACPNR010000010">
    <property type="protein sequence ID" value="MBI2678777.1"/>
    <property type="molecule type" value="Genomic_DNA"/>
</dbReference>
<gene>
    <name evidence="5" type="ORF">HYX28_08345</name>
</gene>
<dbReference type="AlphaFoldDB" id="A0A932EPY9"/>
<dbReference type="GO" id="GO:0004794">
    <property type="term" value="F:threonine deaminase activity"/>
    <property type="evidence" value="ECO:0007669"/>
    <property type="project" value="TreeGrafter"/>
</dbReference>
<dbReference type="GO" id="GO:0006567">
    <property type="term" value="P:L-threonine catabolic process"/>
    <property type="evidence" value="ECO:0007669"/>
    <property type="project" value="TreeGrafter"/>
</dbReference>
<organism evidence="5 6">
    <name type="scientific">Candidatus Korobacter versatilis</name>
    <dbReference type="NCBI Taxonomy" id="658062"/>
    <lineage>
        <taxon>Bacteria</taxon>
        <taxon>Pseudomonadati</taxon>
        <taxon>Acidobacteriota</taxon>
        <taxon>Terriglobia</taxon>
        <taxon>Terriglobales</taxon>
        <taxon>Candidatus Korobacteraceae</taxon>
        <taxon>Candidatus Korobacter</taxon>
    </lineage>
</organism>
<dbReference type="SUPFAM" id="SSF53686">
    <property type="entry name" value="Tryptophan synthase beta subunit-like PLP-dependent enzymes"/>
    <property type="match status" value="1"/>
</dbReference>
<dbReference type="GO" id="GO:0009097">
    <property type="term" value="P:isoleucine biosynthetic process"/>
    <property type="evidence" value="ECO:0007669"/>
    <property type="project" value="TreeGrafter"/>
</dbReference>
<dbReference type="Gene3D" id="3.40.50.1100">
    <property type="match status" value="2"/>
</dbReference>
<dbReference type="CDD" id="cd01563">
    <property type="entry name" value="Thr-synth_1"/>
    <property type="match status" value="1"/>
</dbReference>
<evidence type="ECO:0000259" key="4">
    <source>
        <dbReference type="Pfam" id="PF00291"/>
    </source>
</evidence>
<comment type="caution">
    <text evidence="5">The sequence shown here is derived from an EMBL/GenBank/DDBJ whole genome shotgun (WGS) entry which is preliminary data.</text>
</comment>
<comment type="cofactor">
    <cofactor evidence="1">
        <name>pyridoxal 5'-phosphate</name>
        <dbReference type="ChEBI" id="CHEBI:597326"/>
    </cofactor>
</comment>
<evidence type="ECO:0000256" key="1">
    <source>
        <dbReference type="ARBA" id="ARBA00001933"/>
    </source>
</evidence>